<dbReference type="InterPro" id="IPR006103">
    <property type="entry name" value="Glyco_hydro_2_cat"/>
</dbReference>
<dbReference type="SUPFAM" id="SSF49785">
    <property type="entry name" value="Galactose-binding domain-like"/>
    <property type="match status" value="1"/>
</dbReference>
<dbReference type="AlphaFoldDB" id="A0A9Y1BSB7"/>
<dbReference type="SUPFAM" id="SSF49303">
    <property type="entry name" value="beta-Galactosidase/glucuronidase domain"/>
    <property type="match status" value="1"/>
</dbReference>
<feature type="domain" description="Glycoside hydrolase family 2 immunoglobulin-like beta-sandwich" evidence="4">
    <location>
        <begin position="194"/>
        <end position="289"/>
    </location>
</feature>
<evidence type="ECO:0000256" key="1">
    <source>
        <dbReference type="ARBA" id="ARBA00007401"/>
    </source>
</evidence>
<evidence type="ECO:0000256" key="2">
    <source>
        <dbReference type="ARBA" id="ARBA00022801"/>
    </source>
</evidence>
<dbReference type="Gene3D" id="3.20.20.80">
    <property type="entry name" value="Glycosidases"/>
    <property type="match status" value="1"/>
</dbReference>
<dbReference type="InterPro" id="IPR006104">
    <property type="entry name" value="Glyco_hydro_2_N"/>
</dbReference>
<evidence type="ECO:0000259" key="6">
    <source>
        <dbReference type="Pfam" id="PF02837"/>
    </source>
</evidence>
<gene>
    <name evidence="7" type="ORF">K9W46_01775</name>
</gene>
<organism evidence="7">
    <name type="scientific">Candidatus Heimdallarchaeum endolithica</name>
    <dbReference type="NCBI Taxonomy" id="2876572"/>
    <lineage>
        <taxon>Archaea</taxon>
        <taxon>Promethearchaeati</taxon>
        <taxon>Candidatus Heimdallarchaeota</taxon>
        <taxon>Candidatus Heimdallarchaeia (ex Rinke et al. 2021) (nom. nud.)</taxon>
        <taxon>Candidatus Heimdallarchaeales</taxon>
        <taxon>Candidatus Heimdallarchaeaceae</taxon>
        <taxon>Candidatus Heimdallarchaeum</taxon>
    </lineage>
</organism>
<dbReference type="InterPro" id="IPR006102">
    <property type="entry name" value="Ig-like_GH2"/>
</dbReference>
<dbReference type="Gene3D" id="2.60.120.260">
    <property type="entry name" value="Galactose-binding domain-like"/>
    <property type="match status" value="1"/>
</dbReference>
<evidence type="ECO:0000313" key="7">
    <source>
        <dbReference type="EMBL" id="UJG43925.1"/>
    </source>
</evidence>
<name>A0A9Y1BSB7_9ARCH</name>
<dbReference type="InterPro" id="IPR013783">
    <property type="entry name" value="Ig-like_fold"/>
</dbReference>
<proteinExistence type="inferred from homology"/>
<dbReference type="Pfam" id="PF02837">
    <property type="entry name" value="Glyco_hydro_2_N"/>
    <property type="match status" value="1"/>
</dbReference>
<evidence type="ECO:0000259" key="5">
    <source>
        <dbReference type="Pfam" id="PF02836"/>
    </source>
</evidence>
<feature type="domain" description="Glycoside hydrolase family 2 catalytic" evidence="5">
    <location>
        <begin position="303"/>
        <end position="463"/>
    </location>
</feature>
<dbReference type="PANTHER" id="PTHR42732">
    <property type="entry name" value="BETA-GALACTOSIDASE"/>
    <property type="match status" value="1"/>
</dbReference>
<reference evidence="7" key="1">
    <citation type="journal article" date="2022" name="Nat. Microbiol.">
        <title>Unique mobile elements and scalable gene flow at the prokaryote-eukaryote boundary revealed by circularized Asgard archaea genomes.</title>
        <authorList>
            <person name="Wu F."/>
            <person name="Speth D.R."/>
            <person name="Philosof A."/>
            <person name="Cremiere A."/>
            <person name="Narayanan A."/>
            <person name="Barco R.A."/>
            <person name="Connon S.A."/>
            <person name="Amend J.P."/>
            <person name="Antoshechkin I.A."/>
            <person name="Orphan V.J."/>
        </authorList>
    </citation>
    <scope>NUCLEOTIDE SEQUENCE</scope>
    <source>
        <strain evidence="7">PR6</strain>
    </source>
</reference>
<dbReference type="Proteomes" id="UP001200513">
    <property type="component" value="Chromosome"/>
</dbReference>
<protein>
    <submittedName>
        <fullName evidence="7">Beta-galactosidase</fullName>
    </submittedName>
</protein>
<comment type="similarity">
    <text evidence="1">Belongs to the glycosyl hydrolase 2 family.</text>
</comment>
<keyword evidence="3" id="KW-0326">Glycosidase</keyword>
<keyword evidence="2" id="KW-0378">Hydrolase</keyword>
<sequence length="587" mass="68449">MNWKFISDNLLTRWSKIVNPKKPLPENPRPNFQRKKWINLNGLWDFAITKRNDYSNFIEKGEILVPFPIESALSGVRRLLKPDENLIYVRDFEISSSWTNGKVILHFGAVDWQARVFVNSNYIGSHKGGYTPFSFDISKYVLFDESNTLEVHVFDPTNKGRQERGKQVLKPWAVFYTAVSGIWQTVWLECVPEVHVESITITPKVDTSSVIISNFCSSANVKDFEICYSIFYKGKKIEERKSKINSSEIIKLSNAYLWSPKEPNIYDLEIELIKENETIDKVTSYFGLRKIEYKKDENGYFRFYLNNEKIFLFGVLDQGYWPDGLYTAPTDEALLFDIKKAKELGFNTIRKHIKVEPLRWYYHCDREGMLVWQDFPNGGSTWAGILSMFIGKKINFKFGRKKESIKSQFYKEITSIVRTLYNFPSIIVWVPFNEGWGQFETRKVTDYVRTLDFTRLIDSASGWVDKGCGDIADVHKYLGPSIPKNDKERVLTLGEFGGLGLVVEDHIWKNVKPWAYKIMKDKDDFLKKYEEIIDNTFELAKKGLSTAIYTQITDVEKEVNGLLTYDRLSKLEIEKLRKINEKLSNLY</sequence>
<feature type="domain" description="Glycosyl hydrolases family 2 sugar binding" evidence="6">
    <location>
        <begin position="83"/>
        <end position="157"/>
    </location>
</feature>
<dbReference type="PANTHER" id="PTHR42732:SF2">
    <property type="entry name" value="BETA-MANNOSIDASE"/>
    <property type="match status" value="1"/>
</dbReference>
<dbReference type="SUPFAM" id="SSF51445">
    <property type="entry name" value="(Trans)glycosidases"/>
    <property type="match status" value="1"/>
</dbReference>
<dbReference type="GO" id="GO:0005975">
    <property type="term" value="P:carbohydrate metabolic process"/>
    <property type="evidence" value="ECO:0007669"/>
    <property type="project" value="InterPro"/>
</dbReference>
<dbReference type="InterPro" id="IPR051913">
    <property type="entry name" value="GH2_Domain-Containing"/>
</dbReference>
<dbReference type="EMBL" id="CP084167">
    <property type="protein sequence ID" value="UJG43925.1"/>
    <property type="molecule type" value="Genomic_DNA"/>
</dbReference>
<evidence type="ECO:0000256" key="3">
    <source>
        <dbReference type="ARBA" id="ARBA00023295"/>
    </source>
</evidence>
<evidence type="ECO:0000259" key="4">
    <source>
        <dbReference type="Pfam" id="PF00703"/>
    </source>
</evidence>
<accession>A0A9Y1BSB7</accession>
<dbReference type="Pfam" id="PF02836">
    <property type="entry name" value="Glyco_hydro_2_C"/>
    <property type="match status" value="1"/>
</dbReference>
<dbReference type="Gene3D" id="2.60.40.10">
    <property type="entry name" value="Immunoglobulins"/>
    <property type="match status" value="1"/>
</dbReference>
<dbReference type="GO" id="GO:0004553">
    <property type="term" value="F:hydrolase activity, hydrolyzing O-glycosyl compounds"/>
    <property type="evidence" value="ECO:0007669"/>
    <property type="project" value="InterPro"/>
</dbReference>
<dbReference type="Pfam" id="PF00703">
    <property type="entry name" value="Glyco_hydro_2"/>
    <property type="match status" value="1"/>
</dbReference>
<dbReference type="InterPro" id="IPR017853">
    <property type="entry name" value="GH"/>
</dbReference>
<dbReference type="InterPro" id="IPR036156">
    <property type="entry name" value="Beta-gal/glucu_dom_sf"/>
</dbReference>
<dbReference type="InterPro" id="IPR008979">
    <property type="entry name" value="Galactose-bd-like_sf"/>
</dbReference>